<sequence>MEEKKLEAKKGLTGFQIKLIAMILMVFDHIHAYLNYNKNIPIQFKWVGRIVAPLFIFMTVEGYYHTRNKKKYMIRLYIAQLIMSIGNNFLDKFFPRPDGVMLISSMFKTLFLIVVYLSIVDFLRDAFKDKNISKVLLGIGFLTIPILLSFVIMINISNLPILFIRIFMLLVPMPLFVEGGIVFIAIGIVLYLFRDNKTKQVISYIIMSIVIMLSSGNFSVQSLLYTNFQWMMIFAAPLMYLYNGEKGRGMKYLFYIFYPAHIYLFHMISYYMLTR</sequence>
<dbReference type="EMBL" id="JANJZL010000001">
    <property type="protein sequence ID" value="MCR2043049.1"/>
    <property type="molecule type" value="Genomic_DNA"/>
</dbReference>
<organism evidence="2 3">
    <name type="scientific">Anaerosalibacter massiliensis</name>
    <dbReference type="NCBI Taxonomy" id="1347392"/>
    <lineage>
        <taxon>Bacteria</taxon>
        <taxon>Bacillati</taxon>
        <taxon>Bacillota</taxon>
        <taxon>Tissierellia</taxon>
        <taxon>Tissierellales</taxon>
        <taxon>Sporanaerobacteraceae</taxon>
        <taxon>Anaerosalibacter</taxon>
    </lineage>
</organism>
<keyword evidence="1" id="KW-0472">Membrane</keyword>
<accession>A0A9X2S495</accession>
<dbReference type="RefSeq" id="WP_042681216.1">
    <property type="nucleotide sequence ID" value="NZ_CABKTM010000043.1"/>
</dbReference>
<feature type="transmembrane region" description="Helical" evidence="1">
    <location>
        <begin position="102"/>
        <end position="123"/>
    </location>
</feature>
<name>A0A9X2S495_9FIRM</name>
<keyword evidence="3" id="KW-1185">Reference proteome</keyword>
<protein>
    <submittedName>
        <fullName evidence="2">Conjugal transfer protein TraX</fullName>
    </submittedName>
</protein>
<keyword evidence="1" id="KW-1133">Transmembrane helix</keyword>
<evidence type="ECO:0000256" key="1">
    <source>
        <dbReference type="SAM" id="Phobius"/>
    </source>
</evidence>
<proteinExistence type="predicted"/>
<feature type="transmembrane region" description="Helical" evidence="1">
    <location>
        <begin position="162"/>
        <end position="192"/>
    </location>
</feature>
<comment type="caution">
    <text evidence="2">The sequence shown here is derived from an EMBL/GenBank/DDBJ whole genome shotgun (WGS) entry which is preliminary data.</text>
</comment>
<feature type="transmembrane region" description="Helical" evidence="1">
    <location>
        <begin position="72"/>
        <end position="90"/>
    </location>
</feature>
<feature type="transmembrane region" description="Helical" evidence="1">
    <location>
        <begin position="12"/>
        <end position="34"/>
    </location>
</feature>
<feature type="transmembrane region" description="Helical" evidence="1">
    <location>
        <begin position="201"/>
        <end position="218"/>
    </location>
</feature>
<evidence type="ECO:0000313" key="3">
    <source>
        <dbReference type="Proteomes" id="UP001142078"/>
    </source>
</evidence>
<dbReference type="Proteomes" id="UP001142078">
    <property type="component" value="Unassembled WGS sequence"/>
</dbReference>
<dbReference type="OrthoDB" id="9781069at2"/>
<feature type="transmembrane region" description="Helical" evidence="1">
    <location>
        <begin position="254"/>
        <end position="273"/>
    </location>
</feature>
<evidence type="ECO:0000313" key="2">
    <source>
        <dbReference type="EMBL" id="MCR2043049.1"/>
    </source>
</evidence>
<reference evidence="2" key="1">
    <citation type="submission" date="2022-07" db="EMBL/GenBank/DDBJ databases">
        <title>Enhanced cultured diversity of the mouse gut microbiota enables custom-made synthetic communities.</title>
        <authorList>
            <person name="Afrizal A."/>
        </authorList>
    </citation>
    <scope>NUCLEOTIDE SEQUENCE</scope>
    <source>
        <strain evidence="2">DSM 29482</strain>
    </source>
</reference>
<feature type="transmembrane region" description="Helical" evidence="1">
    <location>
        <begin position="46"/>
        <end position="65"/>
    </location>
</feature>
<feature type="transmembrane region" description="Helical" evidence="1">
    <location>
        <begin position="135"/>
        <end position="156"/>
    </location>
</feature>
<dbReference type="Pfam" id="PF05857">
    <property type="entry name" value="TraX"/>
    <property type="match status" value="1"/>
</dbReference>
<keyword evidence="1" id="KW-0812">Transmembrane</keyword>
<dbReference type="AlphaFoldDB" id="A0A9X2S495"/>
<feature type="transmembrane region" description="Helical" evidence="1">
    <location>
        <begin position="224"/>
        <end position="242"/>
    </location>
</feature>
<dbReference type="InterPro" id="IPR008875">
    <property type="entry name" value="TraX"/>
</dbReference>
<gene>
    <name evidence="2" type="ORF">NSA23_02840</name>
</gene>